<keyword evidence="1" id="KW-1133">Transmembrane helix</keyword>
<dbReference type="Proteomes" id="UP000230292">
    <property type="component" value="Unassembled WGS sequence"/>
</dbReference>
<keyword evidence="1" id="KW-0812">Transmembrane</keyword>
<evidence type="ECO:0000313" key="3">
    <source>
        <dbReference type="Proteomes" id="UP000230292"/>
    </source>
</evidence>
<dbReference type="GO" id="GO:0015562">
    <property type="term" value="F:efflux transmembrane transporter activity"/>
    <property type="evidence" value="ECO:0007669"/>
    <property type="project" value="TreeGrafter"/>
</dbReference>
<comment type="caution">
    <text evidence="2">The sequence shown here is derived from an EMBL/GenBank/DDBJ whole genome shotgun (WGS) entry which is preliminary data.</text>
</comment>
<feature type="transmembrane region" description="Helical" evidence="1">
    <location>
        <begin position="16"/>
        <end position="36"/>
    </location>
</feature>
<evidence type="ECO:0000313" key="2">
    <source>
        <dbReference type="EMBL" id="PIW37358.1"/>
    </source>
</evidence>
<dbReference type="GO" id="GO:1990281">
    <property type="term" value="C:efflux pump complex"/>
    <property type="evidence" value="ECO:0007669"/>
    <property type="project" value="TreeGrafter"/>
</dbReference>
<organism evidence="2 3">
    <name type="scientific">Candidatus Kerfeldbacteria bacterium CG15_BIG_FIL_POST_REV_8_21_14_020_45_12</name>
    <dbReference type="NCBI Taxonomy" id="2014247"/>
    <lineage>
        <taxon>Bacteria</taxon>
        <taxon>Candidatus Kerfeldiibacteriota</taxon>
    </lineage>
</organism>
<accession>A0A2M7H550</accession>
<dbReference type="PANTHER" id="PTHR30469">
    <property type="entry name" value="MULTIDRUG RESISTANCE PROTEIN MDTA"/>
    <property type="match status" value="1"/>
</dbReference>
<dbReference type="Gene3D" id="2.40.50.100">
    <property type="match status" value="1"/>
</dbReference>
<keyword evidence="1" id="KW-0472">Membrane</keyword>
<reference evidence="2 3" key="1">
    <citation type="submission" date="2017-09" db="EMBL/GenBank/DDBJ databases">
        <title>Depth-based differentiation of microbial function through sediment-hosted aquifers and enrichment of novel symbionts in the deep terrestrial subsurface.</title>
        <authorList>
            <person name="Probst A.J."/>
            <person name="Ladd B."/>
            <person name="Jarett J.K."/>
            <person name="Geller-Mcgrath D.E."/>
            <person name="Sieber C.M."/>
            <person name="Emerson J.B."/>
            <person name="Anantharaman K."/>
            <person name="Thomas B.C."/>
            <person name="Malmstrom R."/>
            <person name="Stieglmeier M."/>
            <person name="Klingl A."/>
            <person name="Woyke T."/>
            <person name="Ryan C.M."/>
            <person name="Banfield J.F."/>
        </authorList>
    </citation>
    <scope>NUCLEOTIDE SEQUENCE [LARGE SCALE GENOMIC DNA]</scope>
    <source>
        <strain evidence="2">CG15_BIG_FIL_POST_REV_8_21_14_020_45_12</strain>
    </source>
</reference>
<proteinExistence type="predicted"/>
<dbReference type="AlphaFoldDB" id="A0A2M7H550"/>
<dbReference type="Gene3D" id="2.40.420.20">
    <property type="match status" value="1"/>
</dbReference>
<dbReference type="SUPFAM" id="SSF51230">
    <property type="entry name" value="Single hybrid motif"/>
    <property type="match status" value="1"/>
</dbReference>
<sequence>MTDIPKPSKMSFYRKWWFWMLMILVVIIVLAVVFGMRASKQSQRDSFDYLKDGVSVERRDLQRTITTTGVLSPEQMTTISPVAGKITELNVKAGDELNKDDVAMVTEVSGRRLELKAPFDGRVIAVNGFVGEDVTPGITGIEYGYRSSVISFLASDSEVLELEPGQTVSVSIPAYDNSKEIFTETVKSVSVKKQIVASGGGQSAETGYLVTVTAENLPEAFRNLVGAGVDLEIITAKKENVLSVLSGAIQYDDNDDPFVYMVPEVNDDFITSAKSAADVADVLGDAVISIDFEADEYTEVTSGLRDGDEVLLYVPLQTSIGL</sequence>
<name>A0A2M7H550_9BACT</name>
<evidence type="ECO:0008006" key="4">
    <source>
        <dbReference type="Google" id="ProtNLM"/>
    </source>
</evidence>
<protein>
    <recommendedName>
        <fullName evidence="4">Membrane fusion protein biotin-lipoyl like domain-containing protein</fullName>
    </recommendedName>
</protein>
<dbReference type="InterPro" id="IPR011053">
    <property type="entry name" value="Single_hybrid_motif"/>
</dbReference>
<gene>
    <name evidence="2" type="ORF">COW24_00610</name>
</gene>
<dbReference type="EMBL" id="PFGC01000008">
    <property type="protein sequence ID" value="PIW37358.1"/>
    <property type="molecule type" value="Genomic_DNA"/>
</dbReference>
<evidence type="ECO:0000256" key="1">
    <source>
        <dbReference type="SAM" id="Phobius"/>
    </source>
</evidence>